<gene>
    <name evidence="4" type="ORF">METZ01_LOCUS152750</name>
</gene>
<dbReference type="SUPFAM" id="SSF54665">
    <property type="entry name" value="CO dehydrogenase molybdoprotein N-domain-like"/>
    <property type="match status" value="1"/>
</dbReference>
<dbReference type="PANTHER" id="PTHR11908:SF132">
    <property type="entry name" value="ALDEHYDE OXIDASE 1-RELATED"/>
    <property type="match status" value="1"/>
</dbReference>
<evidence type="ECO:0000313" key="4">
    <source>
        <dbReference type="EMBL" id="SVA99896.1"/>
    </source>
</evidence>
<dbReference type="InterPro" id="IPR016208">
    <property type="entry name" value="Ald_Oxase/xanthine_DH-like"/>
</dbReference>
<feature type="domain" description="Aldehyde oxidase/xanthine dehydrogenase a/b hammerhead" evidence="3">
    <location>
        <begin position="20"/>
        <end position="140"/>
    </location>
</feature>
<dbReference type="GO" id="GO:0005506">
    <property type="term" value="F:iron ion binding"/>
    <property type="evidence" value="ECO:0007669"/>
    <property type="project" value="InterPro"/>
</dbReference>
<evidence type="ECO:0000256" key="1">
    <source>
        <dbReference type="ARBA" id="ARBA00022505"/>
    </source>
</evidence>
<sequence>MAEDIVGQSITRLEDSRFLTGTAKFTADFYKEGQLHGAILRSPFAHAAIKKIDFEAAMKAAGVIGVYTHDDLAVDGIGPMPCAAVSAVQTLEPIVVPPRPALANGRVRHVGDPVAFVVAESPAAALDALDLIDVDYEEHTALIIVSDALADGAPQLWEEAPGNLCFRFEKGDEAGTEAAIADAPHVVEMEIQNNRVSPAPTEPRAAIGTYDESSDCLHLLVTGQGVHGIRNQLANSIFKIALDKLHVSAPDVGGGFGLKNFVYPEWVLLLWAARKLRRPIKWVAERNEEFMSSIQGRDVQATARLALDGDGRFLALSADLTANMGAYLSAFGPGIATNSASTAISGIYDIPKIFMGVTGAFTNTVPIDAYRGAGKPEANYIVERLIEAAA</sequence>
<dbReference type="SUPFAM" id="SSF56003">
    <property type="entry name" value="Molybdenum cofactor-binding domain"/>
    <property type="match status" value="1"/>
</dbReference>
<dbReference type="PANTHER" id="PTHR11908">
    <property type="entry name" value="XANTHINE DEHYDROGENASE"/>
    <property type="match status" value="1"/>
</dbReference>
<keyword evidence="1" id="KW-0500">Molybdenum</keyword>
<dbReference type="EMBL" id="UINC01025042">
    <property type="protein sequence ID" value="SVA99896.1"/>
    <property type="molecule type" value="Genomic_DNA"/>
</dbReference>
<dbReference type="GO" id="GO:0016491">
    <property type="term" value="F:oxidoreductase activity"/>
    <property type="evidence" value="ECO:0007669"/>
    <property type="project" value="UniProtKB-KW"/>
</dbReference>
<dbReference type="InterPro" id="IPR008274">
    <property type="entry name" value="AldOxase/xan_DH_MoCoBD1"/>
</dbReference>
<dbReference type="AlphaFoldDB" id="A0A382AEF2"/>
<dbReference type="SMART" id="SM01008">
    <property type="entry name" value="Ald_Xan_dh_C"/>
    <property type="match status" value="1"/>
</dbReference>
<evidence type="ECO:0000259" key="3">
    <source>
        <dbReference type="SMART" id="SM01008"/>
    </source>
</evidence>
<accession>A0A382AEF2</accession>
<dbReference type="Gene3D" id="3.90.1170.50">
    <property type="entry name" value="Aldehyde oxidase/xanthine dehydrogenase, a/b hammerhead"/>
    <property type="match status" value="1"/>
</dbReference>
<dbReference type="InterPro" id="IPR036856">
    <property type="entry name" value="Ald_Oxase/Xan_DH_a/b_sf"/>
</dbReference>
<protein>
    <recommendedName>
        <fullName evidence="3">Aldehyde oxidase/xanthine dehydrogenase a/b hammerhead domain-containing protein</fullName>
    </recommendedName>
</protein>
<proteinExistence type="predicted"/>
<reference evidence="4" key="1">
    <citation type="submission" date="2018-05" db="EMBL/GenBank/DDBJ databases">
        <authorList>
            <person name="Lanie J.A."/>
            <person name="Ng W.-L."/>
            <person name="Kazmierczak K.M."/>
            <person name="Andrzejewski T.M."/>
            <person name="Davidsen T.M."/>
            <person name="Wayne K.J."/>
            <person name="Tettelin H."/>
            <person name="Glass J.I."/>
            <person name="Rusch D."/>
            <person name="Podicherti R."/>
            <person name="Tsui H.-C.T."/>
            <person name="Winkler M.E."/>
        </authorList>
    </citation>
    <scope>NUCLEOTIDE SEQUENCE</scope>
</reference>
<keyword evidence="2" id="KW-0560">Oxidoreductase</keyword>
<name>A0A382AEF2_9ZZZZ</name>
<organism evidence="4">
    <name type="scientific">marine metagenome</name>
    <dbReference type="NCBI Taxonomy" id="408172"/>
    <lineage>
        <taxon>unclassified sequences</taxon>
        <taxon>metagenomes</taxon>
        <taxon>ecological metagenomes</taxon>
    </lineage>
</organism>
<dbReference type="Pfam" id="PF02738">
    <property type="entry name" value="MoCoBD_1"/>
    <property type="match status" value="1"/>
</dbReference>
<dbReference type="InterPro" id="IPR037165">
    <property type="entry name" value="AldOxase/xan_DH_Mopterin-bd_sf"/>
</dbReference>
<feature type="non-terminal residue" evidence="4">
    <location>
        <position position="390"/>
    </location>
</feature>
<dbReference type="Gene3D" id="3.30.365.10">
    <property type="entry name" value="Aldehyde oxidase/xanthine dehydrogenase, molybdopterin binding domain"/>
    <property type="match status" value="2"/>
</dbReference>
<dbReference type="Pfam" id="PF01315">
    <property type="entry name" value="Ald_Xan_dh_C"/>
    <property type="match status" value="1"/>
</dbReference>
<evidence type="ECO:0000256" key="2">
    <source>
        <dbReference type="ARBA" id="ARBA00023002"/>
    </source>
</evidence>
<dbReference type="InterPro" id="IPR000674">
    <property type="entry name" value="Ald_Oxase/Xan_DH_a/b"/>
</dbReference>